<dbReference type="Pfam" id="PF03357">
    <property type="entry name" value="Snf7"/>
    <property type="match status" value="1"/>
</dbReference>
<feature type="compositionally biased region" description="Basic and acidic residues" evidence="1">
    <location>
        <begin position="31"/>
        <end position="52"/>
    </location>
</feature>
<dbReference type="InterPro" id="IPR005024">
    <property type="entry name" value="Snf7_fam"/>
</dbReference>
<feature type="region of interest" description="Disordered" evidence="1">
    <location>
        <begin position="1"/>
        <end position="52"/>
    </location>
</feature>
<protein>
    <recommendedName>
        <fullName evidence="4">SNF7 family protein</fullName>
    </recommendedName>
</protein>
<proteinExistence type="predicted"/>
<evidence type="ECO:0000313" key="2">
    <source>
        <dbReference type="EMBL" id="CAD8055227.1"/>
    </source>
</evidence>
<organism evidence="2 3">
    <name type="scientific">Paramecium sonneborni</name>
    <dbReference type="NCBI Taxonomy" id="65129"/>
    <lineage>
        <taxon>Eukaryota</taxon>
        <taxon>Sar</taxon>
        <taxon>Alveolata</taxon>
        <taxon>Ciliophora</taxon>
        <taxon>Intramacronucleata</taxon>
        <taxon>Oligohymenophorea</taxon>
        <taxon>Peniculida</taxon>
        <taxon>Parameciidae</taxon>
        <taxon>Paramecium</taxon>
    </lineage>
</organism>
<accession>A0A8S1KKF9</accession>
<name>A0A8S1KKF9_9CILI</name>
<evidence type="ECO:0000256" key="1">
    <source>
        <dbReference type="SAM" id="MobiDB-lite"/>
    </source>
</evidence>
<feature type="region of interest" description="Disordered" evidence="1">
    <location>
        <begin position="195"/>
        <end position="234"/>
    </location>
</feature>
<evidence type="ECO:0008006" key="4">
    <source>
        <dbReference type="Google" id="ProtNLM"/>
    </source>
</evidence>
<dbReference type="Proteomes" id="UP000692954">
    <property type="component" value="Unassembled WGS sequence"/>
</dbReference>
<dbReference type="OrthoDB" id="308923at2759"/>
<dbReference type="EMBL" id="CAJJDN010000009">
    <property type="protein sequence ID" value="CAD8055227.1"/>
    <property type="molecule type" value="Genomic_DNA"/>
</dbReference>
<reference evidence="2" key="1">
    <citation type="submission" date="2021-01" db="EMBL/GenBank/DDBJ databases">
        <authorList>
            <consortium name="Genoscope - CEA"/>
            <person name="William W."/>
        </authorList>
    </citation>
    <scope>NUCLEOTIDE SEQUENCE</scope>
</reference>
<feature type="compositionally biased region" description="Low complexity" evidence="1">
    <location>
        <begin position="16"/>
        <end position="27"/>
    </location>
</feature>
<sequence>MGNLFGKSDKQKKQQKQQQSSYPTKSSFPSQKKELSEGEKMRMKLQHHRDELRNKRKQIDLQIETYEKEIKTLIQNNKKDQAKFVLQRKLLYDKFLDNIMEKEQIIEKSIISVDQMQSDKEMADIINQTNDVMKDIQASIDQDKLRDAFADMQEQSQKNEEMNQMYKQYKVGDEDEINELYGKYEQQMFNTQPKQQIQQKQFVPLQQQQQQQQSQQQQQQQQQNEYSDKLAMLE</sequence>
<dbReference type="GO" id="GO:0007034">
    <property type="term" value="P:vacuolar transport"/>
    <property type="evidence" value="ECO:0007669"/>
    <property type="project" value="InterPro"/>
</dbReference>
<feature type="compositionally biased region" description="Low complexity" evidence="1">
    <location>
        <begin position="195"/>
        <end position="223"/>
    </location>
</feature>
<keyword evidence="3" id="KW-1185">Reference proteome</keyword>
<gene>
    <name evidence="2" type="ORF">PSON_ATCC_30995.1.T0090135</name>
</gene>
<dbReference type="AlphaFoldDB" id="A0A8S1KKF9"/>
<evidence type="ECO:0000313" key="3">
    <source>
        <dbReference type="Proteomes" id="UP000692954"/>
    </source>
</evidence>
<comment type="caution">
    <text evidence="2">The sequence shown here is derived from an EMBL/GenBank/DDBJ whole genome shotgun (WGS) entry which is preliminary data.</text>
</comment>